<keyword evidence="5" id="KW-0064">Aspartyl protease</keyword>
<accession>A0AAW2R0R3</accession>
<reference evidence="10" key="1">
    <citation type="submission" date="2020-06" db="EMBL/GenBank/DDBJ databases">
        <authorList>
            <person name="Li T."/>
            <person name="Hu X."/>
            <person name="Zhang T."/>
            <person name="Song X."/>
            <person name="Zhang H."/>
            <person name="Dai N."/>
            <person name="Sheng W."/>
            <person name="Hou X."/>
            <person name="Wei L."/>
        </authorList>
    </citation>
    <scope>NUCLEOTIDE SEQUENCE</scope>
    <source>
        <strain evidence="10">G02</strain>
        <tissue evidence="10">Leaf</tissue>
    </source>
</reference>
<dbReference type="Gene3D" id="3.10.10.10">
    <property type="entry name" value="HIV Type 1 Reverse Transcriptase, subunit A, domain 1"/>
    <property type="match status" value="1"/>
</dbReference>
<dbReference type="InterPro" id="IPR051320">
    <property type="entry name" value="Viral_Replic_Matur_Polypro"/>
</dbReference>
<dbReference type="InterPro" id="IPR043128">
    <property type="entry name" value="Rev_trsase/Diguanyl_cyclase"/>
</dbReference>
<dbReference type="GO" id="GO:0006508">
    <property type="term" value="P:proteolysis"/>
    <property type="evidence" value="ECO:0007669"/>
    <property type="project" value="UniProtKB-KW"/>
</dbReference>
<keyword evidence="2" id="KW-0808">Transferase</keyword>
<evidence type="ECO:0000256" key="3">
    <source>
        <dbReference type="ARBA" id="ARBA00022695"/>
    </source>
</evidence>
<keyword evidence="1" id="KW-0645">Protease</keyword>
<evidence type="ECO:0000256" key="1">
    <source>
        <dbReference type="ARBA" id="ARBA00022670"/>
    </source>
</evidence>
<keyword evidence="3" id="KW-0548">Nucleotidyltransferase</keyword>
<proteinExistence type="predicted"/>
<dbReference type="InterPro" id="IPR041373">
    <property type="entry name" value="RT_RNaseH"/>
</dbReference>
<dbReference type="GO" id="GO:0004190">
    <property type="term" value="F:aspartic-type endopeptidase activity"/>
    <property type="evidence" value="ECO:0007669"/>
    <property type="project" value="UniProtKB-KW"/>
</dbReference>
<dbReference type="InterPro" id="IPR043502">
    <property type="entry name" value="DNA/RNA_pol_sf"/>
</dbReference>
<feature type="domain" description="Reverse transcriptase RNase H-like" evidence="9">
    <location>
        <begin position="170"/>
        <end position="269"/>
    </location>
</feature>
<keyword evidence="7" id="KW-0378">Hydrolase</keyword>
<organism evidence="10">
    <name type="scientific">Sesamum radiatum</name>
    <name type="common">Black benniseed</name>
    <dbReference type="NCBI Taxonomy" id="300843"/>
    <lineage>
        <taxon>Eukaryota</taxon>
        <taxon>Viridiplantae</taxon>
        <taxon>Streptophyta</taxon>
        <taxon>Embryophyta</taxon>
        <taxon>Tracheophyta</taxon>
        <taxon>Spermatophyta</taxon>
        <taxon>Magnoliopsida</taxon>
        <taxon>eudicotyledons</taxon>
        <taxon>Gunneridae</taxon>
        <taxon>Pentapetalae</taxon>
        <taxon>asterids</taxon>
        <taxon>lamiids</taxon>
        <taxon>Lamiales</taxon>
        <taxon>Pedaliaceae</taxon>
        <taxon>Sesamum</taxon>
    </lineage>
</organism>
<evidence type="ECO:0000313" key="10">
    <source>
        <dbReference type="EMBL" id="KAL0373693.1"/>
    </source>
</evidence>
<evidence type="ECO:0000256" key="5">
    <source>
        <dbReference type="ARBA" id="ARBA00022750"/>
    </source>
</evidence>
<dbReference type="Gene3D" id="3.30.70.270">
    <property type="match status" value="1"/>
</dbReference>
<comment type="caution">
    <text evidence="10">The sequence shown here is derived from an EMBL/GenBank/DDBJ whole genome shotgun (WGS) entry which is preliminary data.</text>
</comment>
<dbReference type="PANTHER" id="PTHR33064:SF37">
    <property type="entry name" value="RIBONUCLEASE H"/>
    <property type="match status" value="1"/>
</dbReference>
<dbReference type="Pfam" id="PF17917">
    <property type="entry name" value="RT_RNaseH"/>
    <property type="match status" value="1"/>
</dbReference>
<gene>
    <name evidence="10" type="ORF">Sradi_3285000</name>
</gene>
<dbReference type="PANTHER" id="PTHR33064">
    <property type="entry name" value="POL PROTEIN"/>
    <property type="match status" value="1"/>
</dbReference>
<protein>
    <submittedName>
        <fullName evidence="10">Enzymatic polyprotein</fullName>
    </submittedName>
</protein>
<keyword evidence="6" id="KW-0255">Endonuclease</keyword>
<dbReference type="SUPFAM" id="SSF56672">
    <property type="entry name" value="DNA/RNA polymerases"/>
    <property type="match status" value="1"/>
</dbReference>
<dbReference type="GO" id="GO:0004519">
    <property type="term" value="F:endonuclease activity"/>
    <property type="evidence" value="ECO:0007669"/>
    <property type="project" value="UniProtKB-KW"/>
</dbReference>
<evidence type="ECO:0000256" key="4">
    <source>
        <dbReference type="ARBA" id="ARBA00022722"/>
    </source>
</evidence>
<evidence type="ECO:0000256" key="7">
    <source>
        <dbReference type="ARBA" id="ARBA00022801"/>
    </source>
</evidence>
<name>A0AAW2R0R3_SESRA</name>
<evidence type="ECO:0000256" key="6">
    <source>
        <dbReference type="ARBA" id="ARBA00022759"/>
    </source>
</evidence>
<dbReference type="GO" id="GO:0003964">
    <property type="term" value="F:RNA-directed DNA polymerase activity"/>
    <property type="evidence" value="ECO:0007669"/>
    <property type="project" value="UniProtKB-KW"/>
</dbReference>
<evidence type="ECO:0000259" key="9">
    <source>
        <dbReference type="Pfam" id="PF17917"/>
    </source>
</evidence>
<evidence type="ECO:0000256" key="8">
    <source>
        <dbReference type="ARBA" id="ARBA00022918"/>
    </source>
</evidence>
<dbReference type="EMBL" id="JACGWJ010000014">
    <property type="protein sequence ID" value="KAL0373693.1"/>
    <property type="molecule type" value="Genomic_DNA"/>
</dbReference>
<keyword evidence="4" id="KW-0540">Nuclease</keyword>
<sequence length="295" mass="34675">MAWWDRNKIEATLKVKEECKYEYVHYKPIQMNMEDKKDMQMIIKEHINLGLIEPGVSAYSSPGFLVRNHGILIDEPGIELQDHIVEKIHNFSNVLKDKKHLQIFLGVVNFAGIFIKDLAKYRKDFRSLLKETKSSKWKWEEIHTQRVHELKQVCSNLLKLAIPQDEDELVVTDANDYRWAAVLMKKTTTGEEPCRYTGGLFSEQQAQVWHINEKEFFAVWKTFKKWPLFLLAKEFTLKVDNTNVKAFLKNKLESKIEKACSIRWQAECQYYCYNIVVIKSHENVLADFLTRDGGI</sequence>
<evidence type="ECO:0000256" key="2">
    <source>
        <dbReference type="ARBA" id="ARBA00022679"/>
    </source>
</evidence>
<reference evidence="10" key="2">
    <citation type="journal article" date="2024" name="Plant">
        <title>Genomic evolution and insights into agronomic trait innovations of Sesamum species.</title>
        <authorList>
            <person name="Miao H."/>
            <person name="Wang L."/>
            <person name="Qu L."/>
            <person name="Liu H."/>
            <person name="Sun Y."/>
            <person name="Le M."/>
            <person name="Wang Q."/>
            <person name="Wei S."/>
            <person name="Zheng Y."/>
            <person name="Lin W."/>
            <person name="Duan Y."/>
            <person name="Cao H."/>
            <person name="Xiong S."/>
            <person name="Wang X."/>
            <person name="Wei L."/>
            <person name="Li C."/>
            <person name="Ma Q."/>
            <person name="Ju M."/>
            <person name="Zhao R."/>
            <person name="Li G."/>
            <person name="Mu C."/>
            <person name="Tian Q."/>
            <person name="Mei H."/>
            <person name="Zhang T."/>
            <person name="Gao T."/>
            <person name="Zhang H."/>
        </authorList>
    </citation>
    <scope>NUCLEOTIDE SEQUENCE</scope>
    <source>
        <strain evidence="10">G02</strain>
    </source>
</reference>
<dbReference type="AlphaFoldDB" id="A0AAW2R0R3"/>
<keyword evidence="8" id="KW-0695">RNA-directed DNA polymerase</keyword>